<keyword evidence="8 9" id="KW-0472">Membrane</keyword>
<evidence type="ECO:0000313" key="11">
    <source>
        <dbReference type="EMBL" id="MCZ4280936.1"/>
    </source>
</evidence>
<keyword evidence="7 9" id="KW-1133">Transmembrane helix</keyword>
<dbReference type="InterPro" id="IPR002541">
    <property type="entry name" value="Cyt_c_assembly"/>
</dbReference>
<accession>A0ABT4LKP2</accession>
<comment type="similarity">
    <text evidence="3 9">Belongs to the CcmC/CycZ/HelC family.</text>
</comment>
<gene>
    <name evidence="9" type="primary">ccmC</name>
    <name evidence="11" type="ORF">O4H49_09125</name>
</gene>
<sequence length="243" mass="27415">MSVFHRFANPNRFLKLTNTVLPWISGLTVFSLFAGLYMAFFTSPADYQQGESVRIMYVHVPAAWMAMFVYSSIAFASVCALIWRHPLADLAAKASAPIGAGFTFLALATGALWGKPMWGAWWVWDARLTSVLILFFLYLGHMALMNAFEDQERGNRAAAVLAIVGFINVPIIKFSVDWWNTLHQPASVMRMDGPSIDPSMLWPLLIMGVAFKLFYLVVLLIRIKSELIEAKLRKYRRALVDNT</sequence>
<evidence type="ECO:0000256" key="5">
    <source>
        <dbReference type="ARBA" id="ARBA00022692"/>
    </source>
</evidence>
<evidence type="ECO:0000256" key="1">
    <source>
        <dbReference type="ARBA" id="ARBA00002442"/>
    </source>
</evidence>
<feature type="transmembrane region" description="Helical" evidence="9">
    <location>
        <begin position="95"/>
        <end position="114"/>
    </location>
</feature>
<organism evidence="11 12">
    <name type="scientific">Kiloniella laminariae</name>
    <dbReference type="NCBI Taxonomy" id="454162"/>
    <lineage>
        <taxon>Bacteria</taxon>
        <taxon>Pseudomonadati</taxon>
        <taxon>Pseudomonadota</taxon>
        <taxon>Alphaproteobacteria</taxon>
        <taxon>Rhodospirillales</taxon>
        <taxon>Kiloniellaceae</taxon>
        <taxon>Kiloniella</taxon>
    </lineage>
</organism>
<feature type="transmembrane region" description="Helical" evidence="9">
    <location>
        <begin position="20"/>
        <end position="42"/>
    </location>
</feature>
<name>A0ABT4LKP2_9PROT</name>
<dbReference type="NCBIfam" id="TIGR01191">
    <property type="entry name" value="ccmC"/>
    <property type="match status" value="1"/>
</dbReference>
<evidence type="ECO:0000256" key="7">
    <source>
        <dbReference type="ARBA" id="ARBA00022989"/>
    </source>
</evidence>
<dbReference type="Pfam" id="PF01578">
    <property type="entry name" value="Cytochrom_C_asm"/>
    <property type="match status" value="1"/>
</dbReference>
<dbReference type="PANTHER" id="PTHR30071:SF1">
    <property type="entry name" value="CYTOCHROME B_B6 PROTEIN-RELATED"/>
    <property type="match status" value="1"/>
</dbReference>
<feature type="transmembrane region" description="Helical" evidence="9">
    <location>
        <begin position="200"/>
        <end position="223"/>
    </location>
</feature>
<evidence type="ECO:0000256" key="3">
    <source>
        <dbReference type="ARBA" id="ARBA00005840"/>
    </source>
</evidence>
<protein>
    <recommendedName>
        <fullName evidence="4 9">Heme exporter protein C</fullName>
    </recommendedName>
    <alternativeName>
        <fullName evidence="9">Cytochrome c-type biogenesis protein</fullName>
    </alternativeName>
</protein>
<dbReference type="EMBL" id="JAPWGY010000003">
    <property type="protein sequence ID" value="MCZ4280936.1"/>
    <property type="molecule type" value="Genomic_DNA"/>
</dbReference>
<comment type="function">
    <text evidence="1 9">Required for the export of heme to the periplasm for the biogenesis of c-type cytochromes.</text>
</comment>
<keyword evidence="12" id="KW-1185">Reference proteome</keyword>
<feature type="domain" description="Cytochrome c assembly protein" evidence="10">
    <location>
        <begin position="4"/>
        <end position="183"/>
    </location>
</feature>
<dbReference type="PANTHER" id="PTHR30071">
    <property type="entry name" value="HEME EXPORTER PROTEIN C"/>
    <property type="match status" value="1"/>
</dbReference>
<feature type="transmembrane region" description="Helical" evidence="9">
    <location>
        <begin position="126"/>
        <end position="145"/>
    </location>
</feature>
<evidence type="ECO:0000256" key="6">
    <source>
        <dbReference type="ARBA" id="ARBA00022748"/>
    </source>
</evidence>
<reference evidence="11" key="1">
    <citation type="submission" date="2022-12" db="EMBL/GenBank/DDBJ databases">
        <title>Bacterial isolates from different developmental stages of Nematostella vectensis.</title>
        <authorList>
            <person name="Fraune S."/>
        </authorList>
    </citation>
    <scope>NUCLEOTIDE SEQUENCE</scope>
    <source>
        <strain evidence="11">G21630-S1</strain>
    </source>
</reference>
<keyword evidence="9" id="KW-0813">Transport</keyword>
<dbReference type="RefSeq" id="WP_269423122.1">
    <property type="nucleotide sequence ID" value="NZ_JAPWGY010000003.1"/>
</dbReference>
<evidence type="ECO:0000256" key="4">
    <source>
        <dbReference type="ARBA" id="ARBA00016463"/>
    </source>
</evidence>
<feature type="transmembrane region" description="Helical" evidence="9">
    <location>
        <begin position="157"/>
        <end position="180"/>
    </location>
</feature>
<dbReference type="InterPro" id="IPR045062">
    <property type="entry name" value="Cyt_c_biogenesis_CcsA/CcmC"/>
</dbReference>
<evidence type="ECO:0000313" key="12">
    <source>
        <dbReference type="Proteomes" id="UP001069802"/>
    </source>
</evidence>
<keyword evidence="6 9" id="KW-0201">Cytochrome c-type biogenesis</keyword>
<proteinExistence type="inferred from homology"/>
<evidence type="ECO:0000256" key="2">
    <source>
        <dbReference type="ARBA" id="ARBA00004141"/>
    </source>
</evidence>
<keyword evidence="9" id="KW-1003">Cell membrane</keyword>
<keyword evidence="9" id="KW-0997">Cell inner membrane</keyword>
<dbReference type="Proteomes" id="UP001069802">
    <property type="component" value="Unassembled WGS sequence"/>
</dbReference>
<dbReference type="PRINTS" id="PR01386">
    <property type="entry name" value="CCMCBIOGNSIS"/>
</dbReference>
<evidence type="ECO:0000256" key="9">
    <source>
        <dbReference type="RuleBase" id="RU364092"/>
    </source>
</evidence>
<comment type="caution">
    <text evidence="11">The sequence shown here is derived from an EMBL/GenBank/DDBJ whole genome shotgun (WGS) entry which is preliminary data.</text>
</comment>
<evidence type="ECO:0000256" key="8">
    <source>
        <dbReference type="ARBA" id="ARBA00023136"/>
    </source>
</evidence>
<dbReference type="InterPro" id="IPR003557">
    <property type="entry name" value="Cyt_c_biogenesis_CcmC"/>
</dbReference>
<comment type="subcellular location">
    <subcellularLocation>
        <location evidence="9">Cell inner membrane</location>
    </subcellularLocation>
    <subcellularLocation>
        <location evidence="2">Membrane</location>
        <topology evidence="2">Multi-pass membrane protein</topology>
    </subcellularLocation>
</comment>
<keyword evidence="5 9" id="KW-0812">Transmembrane</keyword>
<evidence type="ECO:0000259" key="10">
    <source>
        <dbReference type="Pfam" id="PF01578"/>
    </source>
</evidence>
<feature type="transmembrane region" description="Helical" evidence="9">
    <location>
        <begin position="62"/>
        <end position="83"/>
    </location>
</feature>